<keyword evidence="1" id="KW-0472">Membrane</keyword>
<dbReference type="InterPro" id="IPR028098">
    <property type="entry name" value="Glyco_trans_4-like_N"/>
</dbReference>
<reference evidence="4 5" key="1">
    <citation type="submission" date="2014-08" db="EMBL/GenBank/DDBJ databases">
        <title>Methylacidiphilum kamchatkense strain Kam1 draft genome sequence.</title>
        <authorList>
            <person name="Birkeland N.-K."/>
            <person name="Erikstad H.A."/>
        </authorList>
    </citation>
    <scope>NUCLEOTIDE SEQUENCE [LARGE SCALE GENOMIC DNA]</scope>
    <source>
        <strain evidence="4 5">Kam1</strain>
    </source>
</reference>
<evidence type="ECO:0000313" key="4">
    <source>
        <dbReference type="EMBL" id="KIE57717.1"/>
    </source>
</evidence>
<dbReference type="PANTHER" id="PTHR12526">
    <property type="entry name" value="GLYCOSYLTRANSFERASE"/>
    <property type="match status" value="1"/>
</dbReference>
<evidence type="ECO:0000256" key="1">
    <source>
        <dbReference type="SAM" id="Phobius"/>
    </source>
</evidence>
<dbReference type="Pfam" id="PF13439">
    <property type="entry name" value="Glyco_transf_4"/>
    <property type="match status" value="1"/>
</dbReference>
<protein>
    <recommendedName>
        <fullName evidence="6">Glycosyltransferase involved in cell wall biosynthesis</fullName>
    </recommendedName>
</protein>
<feature type="domain" description="Glycosyltransferase subfamily 4-like N-terminal" evidence="3">
    <location>
        <begin position="46"/>
        <end position="196"/>
    </location>
</feature>
<proteinExistence type="predicted"/>
<feature type="domain" description="Glycosyl transferase family 1" evidence="2">
    <location>
        <begin position="228"/>
        <end position="391"/>
    </location>
</feature>
<sequence length="417" mass="48190">MKNVLKAFFIHKSICFFYSIGIYFLYIIMKPFHIAFVIPSIDHKSGGPSAAIAFIAKTLLDLGHKVTLLTTDKNIDPKEGGMIELDPQVDLRIFPLKGKINQKLIHSPHLVFWLKQHISQFNLLDIHSIWSLITSQSAKIALQNNIPYIFTPHGMTSRWDFNKHPLAKSFFYFFHFKKQWEKANAIRFVTEKEKNDCILPINSFCAIIPYFIEIPKEILEEKPKAIINEIILPKNDPVLLFLGRIDAQKGVIEMLQAFDYAWRQNPKIHFFVVGPSSGIYGQKAYCIYQSLQSKSHIHWLGPVYGKDKWYLFKRADIFITLSKNEGLPIAVVEALGMGKPVIVTRECNIFGLDRYGCGIYVNDNPEEVASSLLLLIENNERLLEMGKKARHFYESHYSQEVVSQKLIDFYFQIIRNK</sequence>
<keyword evidence="1" id="KW-0812">Transmembrane</keyword>
<dbReference type="SUPFAM" id="SSF53756">
    <property type="entry name" value="UDP-Glycosyltransferase/glycogen phosphorylase"/>
    <property type="match status" value="1"/>
</dbReference>
<dbReference type="Pfam" id="PF00534">
    <property type="entry name" value="Glycos_transf_1"/>
    <property type="match status" value="1"/>
</dbReference>
<accession>A0ABR4ZTZ6</accession>
<organism evidence="4 5">
    <name type="scientific">Methylacidiphilum kamchatkense Kam1</name>
    <dbReference type="NCBI Taxonomy" id="1202785"/>
    <lineage>
        <taxon>Bacteria</taxon>
        <taxon>Pseudomonadati</taxon>
        <taxon>Verrucomicrobiota</taxon>
        <taxon>Methylacidiphilae</taxon>
        <taxon>Methylacidiphilales</taxon>
        <taxon>Methylacidiphilaceae</taxon>
        <taxon>Methylacidiphilum (ex Ratnadevi et al. 2023)</taxon>
    </lineage>
</organism>
<comment type="caution">
    <text evidence="4">The sequence shown here is derived from an EMBL/GenBank/DDBJ whole genome shotgun (WGS) entry which is preliminary data.</text>
</comment>
<dbReference type="EMBL" id="JQNX01000018">
    <property type="protein sequence ID" value="KIE57717.1"/>
    <property type="molecule type" value="Genomic_DNA"/>
</dbReference>
<evidence type="ECO:0000259" key="2">
    <source>
        <dbReference type="Pfam" id="PF00534"/>
    </source>
</evidence>
<keyword evidence="1" id="KW-1133">Transmembrane helix</keyword>
<keyword evidence="5" id="KW-1185">Reference proteome</keyword>
<feature type="transmembrane region" description="Helical" evidence="1">
    <location>
        <begin position="7"/>
        <end position="29"/>
    </location>
</feature>
<dbReference type="PANTHER" id="PTHR12526:SF630">
    <property type="entry name" value="GLYCOSYLTRANSFERASE"/>
    <property type="match status" value="1"/>
</dbReference>
<evidence type="ECO:0000259" key="3">
    <source>
        <dbReference type="Pfam" id="PF13439"/>
    </source>
</evidence>
<dbReference type="InterPro" id="IPR001296">
    <property type="entry name" value="Glyco_trans_1"/>
</dbReference>
<dbReference type="Proteomes" id="UP000031594">
    <property type="component" value="Unassembled WGS sequence"/>
</dbReference>
<gene>
    <name evidence="4" type="ORF">A946_11710</name>
</gene>
<dbReference type="Gene3D" id="3.40.50.2000">
    <property type="entry name" value="Glycogen Phosphorylase B"/>
    <property type="match status" value="2"/>
</dbReference>
<name>A0ABR4ZTZ6_9BACT</name>
<evidence type="ECO:0008006" key="6">
    <source>
        <dbReference type="Google" id="ProtNLM"/>
    </source>
</evidence>
<evidence type="ECO:0000313" key="5">
    <source>
        <dbReference type="Proteomes" id="UP000031594"/>
    </source>
</evidence>